<protein>
    <submittedName>
        <fullName evidence="7">Flagella basal body P-ring formation protein FlgA</fullName>
    </submittedName>
</protein>
<evidence type="ECO:0000313" key="8">
    <source>
        <dbReference type="Proteomes" id="UP000197153"/>
    </source>
</evidence>
<evidence type="ECO:0000256" key="2">
    <source>
        <dbReference type="ARBA" id="ARBA00022729"/>
    </source>
</evidence>
<feature type="signal peptide" evidence="5">
    <location>
        <begin position="1"/>
        <end position="22"/>
    </location>
</feature>
<dbReference type="EMBL" id="CP022110">
    <property type="protein sequence ID" value="ASG20830.1"/>
    <property type="molecule type" value="Genomic_DNA"/>
</dbReference>
<keyword evidence="7" id="KW-0282">Flagellum</keyword>
<dbReference type="Proteomes" id="UP000197153">
    <property type="component" value="Chromosome 1"/>
</dbReference>
<dbReference type="CDD" id="cd11614">
    <property type="entry name" value="SAF_CpaB_FlgA_like"/>
    <property type="match status" value="1"/>
</dbReference>
<dbReference type="KEGG" id="nao:Y958_08420"/>
<keyword evidence="3" id="KW-0574">Periplasm</keyword>
<proteinExistence type="predicted"/>
<dbReference type="InterPro" id="IPR017585">
    <property type="entry name" value="SAF_FlgA"/>
</dbReference>
<name>A0A248JQP2_9PROT</name>
<evidence type="ECO:0000256" key="3">
    <source>
        <dbReference type="ARBA" id="ARBA00022764"/>
    </source>
</evidence>
<feature type="region of interest" description="Disordered" evidence="4">
    <location>
        <begin position="314"/>
        <end position="334"/>
    </location>
</feature>
<dbReference type="GO" id="GO:0044780">
    <property type="term" value="P:bacterial-type flagellum assembly"/>
    <property type="evidence" value="ECO:0007669"/>
    <property type="project" value="InterPro"/>
</dbReference>
<evidence type="ECO:0000256" key="5">
    <source>
        <dbReference type="SAM" id="SignalP"/>
    </source>
</evidence>
<keyword evidence="7" id="KW-0966">Cell projection</keyword>
<dbReference type="RefSeq" id="WP_088871646.1">
    <property type="nucleotide sequence ID" value="NZ_CP022110.1"/>
</dbReference>
<reference evidence="7 8" key="1">
    <citation type="submission" date="2017-06" db="EMBL/GenBank/DDBJ databases">
        <title>Complete genome sequence of Nitrospirillum amazonense strain CBAmC, an endophytic nitrogen-fixing and plant growth-promoting bacterium, isolated from sugarcane.</title>
        <authorList>
            <person name="Schwab S."/>
            <person name="dos Santos Teixeira K.R."/>
            <person name="Simoes Araujo J.L."/>
            <person name="Soares Vidal M."/>
            <person name="Borges de Freitas H.R."/>
            <person name="Rivello Crivelaro A.L."/>
            <person name="Bueno de Camargo Nunes A."/>
            <person name="dos Santos C.M."/>
            <person name="Palmeira da Silva Rosa D."/>
            <person name="da Silva Padilha D."/>
            <person name="da Silva E."/>
            <person name="Araujo Terra L."/>
            <person name="Soares Mendes V."/>
            <person name="Farinelli L."/>
            <person name="Magalhaes Cruz L."/>
            <person name="Baldani J.I."/>
        </authorList>
    </citation>
    <scope>NUCLEOTIDE SEQUENCE [LARGE SCALE GENOMIC DNA]</scope>
    <source>
        <strain evidence="7 8">CBAmC</strain>
    </source>
</reference>
<dbReference type="Gene3D" id="3.90.1210.10">
    <property type="entry name" value="Antifreeze-like/N-acetylneuraminic acid synthase C-terminal domain"/>
    <property type="match status" value="1"/>
</dbReference>
<feature type="chain" id="PRO_5012964656" evidence="5">
    <location>
        <begin position="23"/>
        <end position="334"/>
    </location>
</feature>
<feature type="domain" description="SAF" evidence="6">
    <location>
        <begin position="182"/>
        <end position="244"/>
    </location>
</feature>
<keyword evidence="2 5" id="KW-0732">Signal</keyword>
<sequence>MKALATILLGTSILFSAGAAMAADLHGDVDVNADTIHLGDLFDALGPNQATIVIGQAPAPGHRITYDATVLDRIAAANGVDWKSTGNERVVVSRPSVDVTADQIQAAFTKALADAGAPAGMEVQLDNPGTVLRLPANSDSSIGFTNVNYDAARGRATGDLVIPAKGEPVIRQSFGARVAVMVTLPVLNRRVAPGETIAASDVEWTKVPRTRISGDVVTEARDLIGLTVRHGASPYQPVRTDEVRAPVVVTRGALVTMMLQSGNMTLTVQGRAQTEGGVNEIIRVTNTASNRTIDARVAGPDLVMVQPTAQAPIGQAPQGQFNAAATRTTRTALN</sequence>
<dbReference type="NCBIfam" id="TIGR03170">
    <property type="entry name" value="flgA_cterm"/>
    <property type="match status" value="1"/>
</dbReference>
<dbReference type="InterPro" id="IPR013974">
    <property type="entry name" value="SAF"/>
</dbReference>
<dbReference type="PANTHER" id="PTHR36307:SF1">
    <property type="entry name" value="FLAGELLA BASAL BODY P-RING FORMATION PROTEIN FLGA"/>
    <property type="match status" value="1"/>
</dbReference>
<evidence type="ECO:0000313" key="7">
    <source>
        <dbReference type="EMBL" id="ASG20830.1"/>
    </source>
</evidence>
<gene>
    <name evidence="7" type="primary">flgA</name>
    <name evidence="7" type="ORF">Y958_08420</name>
</gene>
<dbReference type="PANTHER" id="PTHR36307">
    <property type="entry name" value="FLAGELLA BASAL BODY P-RING FORMATION PROTEIN FLGA"/>
    <property type="match status" value="1"/>
</dbReference>
<dbReference type="SMART" id="SM00858">
    <property type="entry name" value="SAF"/>
    <property type="match status" value="1"/>
</dbReference>
<keyword evidence="7" id="KW-0969">Cilium</keyword>
<dbReference type="Pfam" id="PF13144">
    <property type="entry name" value="ChapFlgA"/>
    <property type="match status" value="1"/>
</dbReference>
<dbReference type="AlphaFoldDB" id="A0A248JQP2"/>
<evidence type="ECO:0000259" key="6">
    <source>
        <dbReference type="SMART" id="SM00858"/>
    </source>
</evidence>
<comment type="subcellular location">
    <subcellularLocation>
        <location evidence="1">Periplasm</location>
    </subcellularLocation>
</comment>
<evidence type="ECO:0000256" key="1">
    <source>
        <dbReference type="ARBA" id="ARBA00004418"/>
    </source>
</evidence>
<dbReference type="InterPro" id="IPR039246">
    <property type="entry name" value="Flagellar_FlgA"/>
</dbReference>
<accession>A0A248JQP2</accession>
<organism evidence="7 8">
    <name type="scientific">Nitrospirillum viridazoti CBAmc</name>
    <dbReference type="NCBI Taxonomy" id="1441467"/>
    <lineage>
        <taxon>Bacteria</taxon>
        <taxon>Pseudomonadati</taxon>
        <taxon>Pseudomonadota</taxon>
        <taxon>Alphaproteobacteria</taxon>
        <taxon>Rhodospirillales</taxon>
        <taxon>Azospirillaceae</taxon>
        <taxon>Nitrospirillum</taxon>
        <taxon>Nitrospirillum viridazoti</taxon>
    </lineage>
</organism>
<evidence type="ECO:0000256" key="4">
    <source>
        <dbReference type="SAM" id="MobiDB-lite"/>
    </source>
</evidence>
<dbReference type="GO" id="GO:0042597">
    <property type="term" value="C:periplasmic space"/>
    <property type="evidence" value="ECO:0007669"/>
    <property type="project" value="UniProtKB-SubCell"/>
</dbReference>
<keyword evidence="8" id="KW-1185">Reference proteome</keyword>
<dbReference type="Gene3D" id="2.30.30.760">
    <property type="match status" value="1"/>
</dbReference>